<dbReference type="PROSITE" id="PS51698">
    <property type="entry name" value="U_BOX"/>
    <property type="match status" value="1"/>
</dbReference>
<dbReference type="InterPro" id="IPR013083">
    <property type="entry name" value="Znf_RING/FYVE/PHD"/>
</dbReference>
<evidence type="ECO:0000256" key="2">
    <source>
        <dbReference type="ARBA" id="ARBA00004123"/>
    </source>
</evidence>
<dbReference type="InterPro" id="IPR003613">
    <property type="entry name" value="Ubox_domain"/>
</dbReference>
<evidence type="ECO:0000256" key="5">
    <source>
        <dbReference type="ARBA" id="ARBA00022679"/>
    </source>
</evidence>
<evidence type="ECO:0000313" key="12">
    <source>
        <dbReference type="RefSeq" id="XP_005096147.2"/>
    </source>
</evidence>
<dbReference type="SUPFAM" id="SSF57850">
    <property type="entry name" value="RING/U-box"/>
    <property type="match status" value="1"/>
</dbReference>
<feature type="compositionally biased region" description="Basic and acidic residues" evidence="8">
    <location>
        <begin position="486"/>
        <end position="516"/>
    </location>
</feature>
<name>A0ABM0JKY3_APLCA</name>
<dbReference type="PROSITE" id="PS00170">
    <property type="entry name" value="CSA_PPIASE_1"/>
    <property type="match status" value="1"/>
</dbReference>
<evidence type="ECO:0000256" key="7">
    <source>
        <dbReference type="ARBA" id="ARBA00023242"/>
    </source>
</evidence>
<dbReference type="PROSITE" id="PS50072">
    <property type="entry name" value="CSA_PPIASE_2"/>
    <property type="match status" value="1"/>
</dbReference>
<comment type="catalytic activity">
    <reaction evidence="1">
        <text>S-ubiquitinyl-[E2 ubiquitin-conjugating enzyme]-L-cysteine + [acceptor protein]-L-lysine = [E2 ubiquitin-conjugating enzyme]-L-cysteine + N(6)-ubiquitinyl-[acceptor protein]-L-lysine.</text>
        <dbReference type="EC" id="2.3.2.27"/>
    </reaction>
</comment>
<evidence type="ECO:0000256" key="6">
    <source>
        <dbReference type="ARBA" id="ARBA00022786"/>
    </source>
</evidence>
<dbReference type="Gene3D" id="3.30.40.10">
    <property type="entry name" value="Zinc/RING finger domain, C3HC4 (zinc finger)"/>
    <property type="match status" value="1"/>
</dbReference>
<dbReference type="Pfam" id="PF00160">
    <property type="entry name" value="Pro_isomerase"/>
    <property type="match status" value="1"/>
</dbReference>
<dbReference type="Pfam" id="PF04641">
    <property type="entry name" value="Rtf2"/>
    <property type="match status" value="1"/>
</dbReference>
<comment type="subcellular location">
    <subcellularLocation>
        <location evidence="2">Nucleus</location>
    </subcellularLocation>
</comment>
<dbReference type="CDD" id="cd01923">
    <property type="entry name" value="cyclophilin_RING"/>
    <property type="match status" value="1"/>
</dbReference>
<dbReference type="PRINTS" id="PR00153">
    <property type="entry name" value="CSAPPISMRASE"/>
</dbReference>
<evidence type="ECO:0000256" key="4">
    <source>
        <dbReference type="ARBA" id="ARBA00012483"/>
    </source>
</evidence>
<keyword evidence="6" id="KW-0833">Ubl conjugation pathway</keyword>
<accession>A0ABM0JKY3</accession>
<dbReference type="InterPro" id="IPR020892">
    <property type="entry name" value="Cyclophilin-type_PPIase_CS"/>
</dbReference>
<feature type="domain" description="U-box" evidence="10">
    <location>
        <begin position="81"/>
        <end position="154"/>
    </location>
</feature>
<evidence type="ECO:0000313" key="11">
    <source>
        <dbReference type="Proteomes" id="UP000694888"/>
    </source>
</evidence>
<dbReference type="Gene3D" id="2.40.100.10">
    <property type="entry name" value="Cyclophilin-like"/>
    <property type="match status" value="1"/>
</dbReference>
<comment type="similarity">
    <text evidence="3">Belongs to the cyclophilin-type PPIase family. PPIL2 subfamily.</text>
</comment>
<dbReference type="Proteomes" id="UP000694888">
    <property type="component" value="Unplaced"/>
</dbReference>
<keyword evidence="5" id="KW-0808">Transferase</keyword>
<feature type="domain" description="PPIase cyclophilin-type" evidence="9">
    <location>
        <begin position="330"/>
        <end position="476"/>
    </location>
</feature>
<evidence type="ECO:0000259" key="10">
    <source>
        <dbReference type="PROSITE" id="PS51698"/>
    </source>
</evidence>
<dbReference type="InterPro" id="IPR029000">
    <property type="entry name" value="Cyclophilin-like_dom_sf"/>
</dbReference>
<evidence type="ECO:0000256" key="1">
    <source>
        <dbReference type="ARBA" id="ARBA00000900"/>
    </source>
</evidence>
<sequence>MLLTSVLNKSESFVVHSVSRNQTCKLSQEHPHFLAFALRPTFKMGKKQHQKDKLYLTNSEWKYEWGGYKGTQNTGENSKFRRLPFHCCSISLQPFENPLCTKEGVIFDLMNIVPFLRKYGVNPANGEKMTAKDLVKLTFHKNSDGKYHCPVTFKVFNENSHIVAIGPSGNVFAYDAVERLNIKPAYWKDLLTDEPFVRKDIITIQDPTNLDKFNMQSFYHIKKNLKLVDEDEEEAKKDPKHNLKSINFETKSALEELDREYKPSPYLGGKEDEQKRADKFNAANYSTGKVAASFTSTAMDRHTEFVADLIEEDVLRYERVKKKGYVRLITNLGPLSLELYCDMVPKTCENFLKHCLNGYYNNTIFHRSIRNFMIQGGDPEGTGTGGTSIWGTPFKDELKPNLTHTGRGVLSMANSGPNTNKSQFFITFRSCRHLDGKHAVFGKVVGGLKTLDALEAVETDKKDKPKTEILLESCVVFADPYEEADEQLKQEREEELERRRKEEEERKKKSKTKVDSGPKVYKTGIGKYINSASVKRTAATDDDDSAAEPKKKQSKTYSFGDFSSW</sequence>
<dbReference type="PANTHER" id="PTHR45625:SF1">
    <property type="entry name" value="RING-TYPE E3 UBIQUITIN-PROTEIN LIGASE PPIL2"/>
    <property type="match status" value="1"/>
</dbReference>
<gene>
    <name evidence="12" type="primary">LOC101851943</name>
</gene>
<dbReference type="SUPFAM" id="SSF50891">
    <property type="entry name" value="Cyclophilin-like"/>
    <property type="match status" value="1"/>
</dbReference>
<feature type="compositionally biased region" description="Polar residues" evidence="8">
    <location>
        <begin position="555"/>
        <end position="565"/>
    </location>
</feature>
<keyword evidence="11" id="KW-1185">Reference proteome</keyword>
<dbReference type="EC" id="2.3.2.27" evidence="4"/>
<evidence type="ECO:0000256" key="8">
    <source>
        <dbReference type="SAM" id="MobiDB-lite"/>
    </source>
</evidence>
<dbReference type="PANTHER" id="PTHR45625">
    <property type="entry name" value="PEPTIDYL-PROLYL CIS-TRANS ISOMERASE-RELATED"/>
    <property type="match status" value="1"/>
</dbReference>
<dbReference type="GeneID" id="101851943"/>
<dbReference type="InterPro" id="IPR026951">
    <property type="entry name" value="PPIL2_U-box_dom"/>
</dbReference>
<dbReference type="RefSeq" id="XP_005096147.2">
    <property type="nucleotide sequence ID" value="XM_005096090.3"/>
</dbReference>
<evidence type="ECO:0000256" key="3">
    <source>
        <dbReference type="ARBA" id="ARBA00007930"/>
    </source>
</evidence>
<keyword evidence="7" id="KW-0539">Nucleus</keyword>
<organism evidence="11 12">
    <name type="scientific">Aplysia californica</name>
    <name type="common">California sea hare</name>
    <dbReference type="NCBI Taxonomy" id="6500"/>
    <lineage>
        <taxon>Eukaryota</taxon>
        <taxon>Metazoa</taxon>
        <taxon>Spiralia</taxon>
        <taxon>Lophotrochozoa</taxon>
        <taxon>Mollusca</taxon>
        <taxon>Gastropoda</taxon>
        <taxon>Heterobranchia</taxon>
        <taxon>Euthyneura</taxon>
        <taxon>Tectipleura</taxon>
        <taxon>Aplysiida</taxon>
        <taxon>Aplysioidea</taxon>
        <taxon>Aplysiidae</taxon>
        <taxon>Aplysia</taxon>
    </lineage>
</organism>
<feature type="region of interest" description="Disordered" evidence="8">
    <location>
        <begin position="486"/>
        <end position="565"/>
    </location>
</feature>
<dbReference type="InterPro" id="IPR002130">
    <property type="entry name" value="Cyclophilin-type_PPIase_dom"/>
</dbReference>
<dbReference type="SMART" id="SM00504">
    <property type="entry name" value="Ubox"/>
    <property type="match status" value="1"/>
</dbReference>
<protein>
    <recommendedName>
        <fullName evidence="4">RING-type E3 ubiquitin transferase</fullName>
        <ecNumber evidence="4">2.3.2.27</ecNumber>
    </recommendedName>
</protein>
<evidence type="ECO:0000259" key="9">
    <source>
        <dbReference type="PROSITE" id="PS50072"/>
    </source>
</evidence>
<reference evidence="12" key="1">
    <citation type="submission" date="2025-08" db="UniProtKB">
        <authorList>
            <consortium name="RefSeq"/>
        </authorList>
    </citation>
    <scope>IDENTIFICATION</scope>
</reference>
<dbReference type="InterPro" id="IPR044666">
    <property type="entry name" value="Cyclophilin_A-like"/>
</dbReference>
<proteinExistence type="inferred from homology"/>
<dbReference type="CDD" id="cd16663">
    <property type="entry name" value="RING-Ubox_PPIL2"/>
    <property type="match status" value="1"/>
</dbReference>